<dbReference type="InterPro" id="IPR001789">
    <property type="entry name" value="Sig_transdc_resp-reg_receiver"/>
</dbReference>
<dbReference type="Pfam" id="PF13426">
    <property type="entry name" value="PAS_9"/>
    <property type="match status" value="2"/>
</dbReference>
<dbReference type="InterPro" id="IPR035965">
    <property type="entry name" value="PAS-like_dom_sf"/>
</dbReference>
<dbReference type="Gene3D" id="1.10.287.130">
    <property type="match status" value="1"/>
</dbReference>
<dbReference type="InterPro" id="IPR000700">
    <property type="entry name" value="PAS-assoc_C"/>
</dbReference>
<dbReference type="SMART" id="SM00086">
    <property type="entry name" value="PAC"/>
    <property type="match status" value="4"/>
</dbReference>
<organism evidence="19">
    <name type="scientific">Symploca sp. SIO1C4</name>
    <dbReference type="NCBI Taxonomy" id="2607765"/>
    <lineage>
        <taxon>Bacteria</taxon>
        <taxon>Bacillati</taxon>
        <taxon>Cyanobacteriota</taxon>
        <taxon>Cyanophyceae</taxon>
        <taxon>Coleofasciculales</taxon>
        <taxon>Coleofasciculaceae</taxon>
        <taxon>Symploca</taxon>
    </lineage>
</organism>
<dbReference type="Pfam" id="PF00512">
    <property type="entry name" value="HisKA"/>
    <property type="match status" value="1"/>
</dbReference>
<evidence type="ECO:0000256" key="7">
    <source>
        <dbReference type="ARBA" id="ARBA00022741"/>
    </source>
</evidence>
<dbReference type="SMART" id="SM00388">
    <property type="entry name" value="HisKA"/>
    <property type="match status" value="1"/>
</dbReference>
<dbReference type="InterPro" id="IPR001610">
    <property type="entry name" value="PAC"/>
</dbReference>
<dbReference type="PROSITE" id="PS50110">
    <property type="entry name" value="RESPONSE_REGULATORY"/>
    <property type="match status" value="1"/>
</dbReference>
<evidence type="ECO:0000256" key="14">
    <source>
        <dbReference type="PROSITE-ProRule" id="PRU00169"/>
    </source>
</evidence>
<dbReference type="GO" id="GO:0005524">
    <property type="term" value="F:ATP binding"/>
    <property type="evidence" value="ECO:0007669"/>
    <property type="project" value="UniProtKB-KW"/>
</dbReference>
<evidence type="ECO:0000256" key="11">
    <source>
        <dbReference type="ARBA" id="ARBA00023136"/>
    </source>
</evidence>
<dbReference type="SUPFAM" id="SSF47384">
    <property type="entry name" value="Homodimeric domain of signal transducing histidine kinase"/>
    <property type="match status" value="1"/>
</dbReference>
<dbReference type="Pfam" id="PF00072">
    <property type="entry name" value="Response_reg"/>
    <property type="match status" value="1"/>
</dbReference>
<comment type="subcellular location">
    <subcellularLocation>
        <location evidence="2">Membrane</location>
    </subcellularLocation>
</comment>
<keyword evidence="7" id="KW-0547">Nucleotide-binding</keyword>
<evidence type="ECO:0000259" key="18">
    <source>
        <dbReference type="PROSITE" id="PS50113"/>
    </source>
</evidence>
<evidence type="ECO:0000256" key="3">
    <source>
        <dbReference type="ARBA" id="ARBA00006402"/>
    </source>
</evidence>
<dbReference type="PROSITE" id="PS50113">
    <property type="entry name" value="PAC"/>
    <property type="match status" value="3"/>
</dbReference>
<keyword evidence="9" id="KW-0067">ATP-binding</keyword>
<dbReference type="EC" id="2.7.13.3" evidence="4"/>
<dbReference type="InterPro" id="IPR000014">
    <property type="entry name" value="PAS"/>
</dbReference>
<dbReference type="FunFam" id="3.30.565.10:FF:000010">
    <property type="entry name" value="Sensor histidine kinase RcsC"/>
    <property type="match status" value="1"/>
</dbReference>
<evidence type="ECO:0000313" key="19">
    <source>
        <dbReference type="EMBL" id="NER27976.1"/>
    </source>
</evidence>
<dbReference type="PRINTS" id="PR00344">
    <property type="entry name" value="BCTRLSENSOR"/>
</dbReference>
<dbReference type="InterPro" id="IPR013655">
    <property type="entry name" value="PAS_fold_3"/>
</dbReference>
<feature type="domain" description="Histidine kinase" evidence="15">
    <location>
        <begin position="783"/>
        <end position="1030"/>
    </location>
</feature>
<dbReference type="InterPro" id="IPR003018">
    <property type="entry name" value="GAF"/>
</dbReference>
<feature type="domain" description="PAC" evidence="18">
    <location>
        <begin position="715"/>
        <end position="765"/>
    </location>
</feature>
<comment type="catalytic activity">
    <reaction evidence="1">
        <text>ATP + protein L-histidine = ADP + protein N-phospho-L-histidine.</text>
        <dbReference type="EC" id="2.7.13.3"/>
    </reaction>
</comment>
<evidence type="ECO:0000256" key="10">
    <source>
        <dbReference type="ARBA" id="ARBA00023012"/>
    </source>
</evidence>
<feature type="domain" description="PAC" evidence="18">
    <location>
        <begin position="587"/>
        <end position="640"/>
    </location>
</feature>
<dbReference type="PANTHER" id="PTHR43047">
    <property type="entry name" value="TWO-COMPONENT HISTIDINE PROTEIN KINASE"/>
    <property type="match status" value="1"/>
</dbReference>
<keyword evidence="8" id="KW-0418">Kinase</keyword>
<dbReference type="SUPFAM" id="SSF55781">
    <property type="entry name" value="GAF domain-like"/>
    <property type="match status" value="1"/>
</dbReference>
<dbReference type="InterPro" id="IPR011006">
    <property type="entry name" value="CheY-like_superfamily"/>
</dbReference>
<feature type="domain" description="Response regulatory" evidence="16">
    <location>
        <begin position="1054"/>
        <end position="1170"/>
    </location>
</feature>
<evidence type="ECO:0000259" key="15">
    <source>
        <dbReference type="PROSITE" id="PS50109"/>
    </source>
</evidence>
<dbReference type="SMART" id="SM00387">
    <property type="entry name" value="HATPase_c"/>
    <property type="match status" value="1"/>
</dbReference>
<dbReference type="InterPro" id="IPR004358">
    <property type="entry name" value="Sig_transdc_His_kin-like_C"/>
</dbReference>
<dbReference type="FunFam" id="1.10.287.130:FF:000038">
    <property type="entry name" value="Sensory transduction histidine kinase"/>
    <property type="match status" value="1"/>
</dbReference>
<comment type="caution">
    <text evidence="19">The sequence shown here is derived from an EMBL/GenBank/DDBJ whole genome shotgun (WGS) entry which is preliminary data.</text>
</comment>
<dbReference type="EMBL" id="JAAHFQ010000155">
    <property type="protein sequence ID" value="NER27976.1"/>
    <property type="molecule type" value="Genomic_DNA"/>
</dbReference>
<dbReference type="GO" id="GO:0000155">
    <property type="term" value="F:phosphorelay sensor kinase activity"/>
    <property type="evidence" value="ECO:0007669"/>
    <property type="project" value="InterPro"/>
</dbReference>
<evidence type="ECO:0000256" key="2">
    <source>
        <dbReference type="ARBA" id="ARBA00004370"/>
    </source>
</evidence>
<keyword evidence="5 14" id="KW-0597">Phosphoprotein</keyword>
<feature type="domain" description="PAC" evidence="18">
    <location>
        <begin position="101"/>
        <end position="154"/>
    </location>
</feature>
<feature type="modified residue" description="4-aspartylphosphate" evidence="14">
    <location>
        <position position="1103"/>
    </location>
</feature>
<evidence type="ECO:0000256" key="8">
    <source>
        <dbReference type="ARBA" id="ARBA00022777"/>
    </source>
</evidence>
<dbReference type="SUPFAM" id="SSF55874">
    <property type="entry name" value="ATPase domain of HSP90 chaperone/DNA topoisomerase II/histidine kinase"/>
    <property type="match status" value="1"/>
</dbReference>
<dbReference type="InterPro" id="IPR003661">
    <property type="entry name" value="HisK_dim/P_dom"/>
</dbReference>
<dbReference type="NCBIfam" id="TIGR00229">
    <property type="entry name" value="sensory_box"/>
    <property type="match status" value="3"/>
</dbReference>
<dbReference type="Pfam" id="PF01590">
    <property type="entry name" value="GAF"/>
    <property type="match status" value="1"/>
</dbReference>
<dbReference type="Gene3D" id="3.40.50.2300">
    <property type="match status" value="1"/>
</dbReference>
<proteinExistence type="inferred from homology"/>
<keyword evidence="10" id="KW-0902">Two-component regulatory system</keyword>
<dbReference type="SMART" id="SM00448">
    <property type="entry name" value="REC"/>
    <property type="match status" value="1"/>
</dbReference>
<dbReference type="CDD" id="cd16922">
    <property type="entry name" value="HATPase_EvgS-ArcB-TorS-like"/>
    <property type="match status" value="1"/>
</dbReference>
<keyword evidence="6" id="KW-0808">Transferase</keyword>
<feature type="domain" description="PAS" evidence="17">
    <location>
        <begin position="641"/>
        <end position="712"/>
    </location>
</feature>
<evidence type="ECO:0000256" key="1">
    <source>
        <dbReference type="ARBA" id="ARBA00000085"/>
    </source>
</evidence>
<dbReference type="PROSITE" id="PS50109">
    <property type="entry name" value="HIS_KIN"/>
    <property type="match status" value="1"/>
</dbReference>
<reference evidence="19" key="1">
    <citation type="submission" date="2019-11" db="EMBL/GenBank/DDBJ databases">
        <title>Genomic insights into an expanded diversity of filamentous marine cyanobacteria reveals the extraordinary biosynthetic potential of Moorea and Okeania.</title>
        <authorList>
            <person name="Ferreira Leao T."/>
            <person name="Wang M."/>
            <person name="Moss N."/>
            <person name="Da Silva R."/>
            <person name="Sanders J."/>
            <person name="Nurk S."/>
            <person name="Gurevich A."/>
            <person name="Humphrey G."/>
            <person name="Reher R."/>
            <person name="Zhu Q."/>
            <person name="Belda-Ferre P."/>
            <person name="Glukhov E."/>
            <person name="Rex R."/>
            <person name="Dorrestein P.C."/>
            <person name="Knight R."/>
            <person name="Pevzner P."/>
            <person name="Gerwick W.H."/>
            <person name="Gerwick L."/>
        </authorList>
    </citation>
    <scope>NUCLEOTIDE SEQUENCE</scope>
    <source>
        <strain evidence="19">SIO1C4</strain>
    </source>
</reference>
<dbReference type="InterPro" id="IPR036890">
    <property type="entry name" value="HATPase_C_sf"/>
</dbReference>
<dbReference type="InterPro" id="IPR003594">
    <property type="entry name" value="HATPase_dom"/>
</dbReference>
<dbReference type="CDD" id="cd00082">
    <property type="entry name" value="HisKA"/>
    <property type="match status" value="1"/>
</dbReference>
<dbReference type="Gene3D" id="3.30.450.20">
    <property type="entry name" value="PAS domain"/>
    <property type="match status" value="4"/>
</dbReference>
<evidence type="ECO:0000256" key="5">
    <source>
        <dbReference type="ARBA" id="ARBA00022553"/>
    </source>
</evidence>
<dbReference type="Pfam" id="PF02518">
    <property type="entry name" value="HATPase_c"/>
    <property type="match status" value="1"/>
</dbReference>
<evidence type="ECO:0000256" key="9">
    <source>
        <dbReference type="ARBA" id="ARBA00022840"/>
    </source>
</evidence>
<keyword evidence="12" id="KW-0131">Cell cycle</keyword>
<gene>
    <name evidence="19" type="ORF">F6J89_10140</name>
</gene>
<dbReference type="Gene3D" id="3.30.450.40">
    <property type="match status" value="1"/>
</dbReference>
<dbReference type="PROSITE" id="PS50112">
    <property type="entry name" value="PAS"/>
    <property type="match status" value="1"/>
</dbReference>
<dbReference type="InterPro" id="IPR029016">
    <property type="entry name" value="GAF-like_dom_sf"/>
</dbReference>
<dbReference type="Gene3D" id="3.30.565.10">
    <property type="entry name" value="Histidine kinase-like ATPase, C-terminal domain"/>
    <property type="match status" value="1"/>
</dbReference>
<evidence type="ECO:0000256" key="12">
    <source>
        <dbReference type="ARBA" id="ARBA00023306"/>
    </source>
</evidence>
<evidence type="ECO:0000256" key="6">
    <source>
        <dbReference type="ARBA" id="ARBA00022679"/>
    </source>
</evidence>
<dbReference type="CDD" id="cd00130">
    <property type="entry name" value="PAS"/>
    <property type="match status" value="3"/>
</dbReference>
<dbReference type="SUPFAM" id="SSF52172">
    <property type="entry name" value="CheY-like"/>
    <property type="match status" value="1"/>
</dbReference>
<dbReference type="SMART" id="SM00091">
    <property type="entry name" value="PAS"/>
    <property type="match status" value="3"/>
</dbReference>
<keyword evidence="11" id="KW-0472">Membrane</keyword>
<evidence type="ECO:0000256" key="13">
    <source>
        <dbReference type="ARBA" id="ARBA00074306"/>
    </source>
</evidence>
<dbReference type="Pfam" id="PF08447">
    <property type="entry name" value="PAS_3"/>
    <property type="match status" value="1"/>
</dbReference>
<dbReference type="GO" id="GO:0016020">
    <property type="term" value="C:membrane"/>
    <property type="evidence" value="ECO:0007669"/>
    <property type="project" value="UniProtKB-SubCell"/>
</dbReference>
<dbReference type="SUPFAM" id="SSF55785">
    <property type="entry name" value="PYP-like sensor domain (PAS domain)"/>
    <property type="match status" value="4"/>
</dbReference>
<evidence type="ECO:0000256" key="4">
    <source>
        <dbReference type="ARBA" id="ARBA00012438"/>
    </source>
</evidence>
<sequence>MSAHQQQGEKLQESQIYLERIFQTTPVANLLGKSNFFYIYDLRAESQTYDSHQLAKMLGYALNEITPIGTQVLSCLLHPEDVDSFNSNRHSLFDSKDSDIWEISYRLRHKNGEWRWFRSQETVFVRDSEGLPVKIIGLAQDITEHKQLEIALKESQQCLKTIFNQTFQITGLLKTDGIFIEANQRLLDLTGQKHSEVVGRYFWDANWWQIYPETQHNQQIALTKQLVNSIAAAARGEWVRYEIDLKSASGTIISIDFSLKPVRDETGKAVLLIFEGREISDTLGCSLSLGVDNSNSNKIGLSKNKLHNIGIEPCLAIGIAPSLVKASRQQVKALLTGQNHILRMIAKGAPLSDVLNTLAQWMETQLPQIRSSFLLLDKNGINLRYGAAPSLPASYIQTLDGSTVGPFAGSEGTAAYWRESVLVEDTAIHPLWRDYRDLALAHGLKACWSVPILASEKFRGVQALPSKVLGVLTVYLSESRIPNLHEQELTDKATQLARIAIERSCAQEELLRSNAMLKAQQETAIDGILVIDENRLVASYNQRFRQLWQIPDQLLQYGDEGSLFEWLLCQLKYPPEFLVELEYLHSHPTETGYDEFILKDGRIFEFYSAPVLSRSGDYYGRIWYNRDITGRKLSEAVLRQTEEKYRKLVESAGDAIIAVDAQMGKILEANQMAEKILGRTRSKIIGKHHQEIYPQGKQEQYTQMLKEHLEAGGVFQAELELLHQSGYVVPVEVSATVVEVQGKKIIQGIFRDIGDRKQTEKVLKQAKVAAEAANRAKSEFLTNMSHELRTPLNGILGYAQILKRETGLNPEQQNGLEIIQRCGEHLLTLLNDILDLSKIEAGKMELQLSTFHLPQFLEGIAEIFRLSAQQKNIAFNYQLLCAVPQRVMGDEKRLRQVLINLLGNAIKFTDTGAVNFKVGYVQDKVESGNNQESMFSTSFLPASSVQLPSEGTTGKLRFAVEDTGIGIEPEQLSQIFLPFHQIADSRAKAEGTGLGLAISQKLARLMGSELKVESSLGQGSIFWLDLDLTEVLESAEISEVEVSNIFSLKPKNYRVLVADDRWENRSLMFDLLSPLGFEVIEATDGQNCLNQALIIRPDVILFDMAMPVINGFEVIRKLRHSPTLKEAIIIAISAKTCDADEQLCLAAGCDGFISKPVQRQKLLEQLCTHLDWEWVDQQSELEIQESLLEQVRGMPNILKSSSQQPMTQDTSAVTHRLSHNQDENYYTVTQKHQMENVLRQLSLEKKVGGNTSKIYSQRYQPVTVFVAPPPEVLSPLHELAMMGDIKGIQEQAKLIAKLDEKFVPFAEQLLQLAKGFQEKQILEFVRKYVVTE</sequence>
<dbReference type="InterPro" id="IPR036097">
    <property type="entry name" value="HisK_dim/P_sf"/>
</dbReference>
<evidence type="ECO:0000259" key="17">
    <source>
        <dbReference type="PROSITE" id="PS50112"/>
    </source>
</evidence>
<evidence type="ECO:0000259" key="16">
    <source>
        <dbReference type="PROSITE" id="PS50110"/>
    </source>
</evidence>
<accession>A0A6B3N2P9</accession>
<protein>
    <recommendedName>
        <fullName evidence="13">Circadian input-output histidine kinase CikA</fullName>
        <ecNumber evidence="4">2.7.13.3</ecNumber>
    </recommendedName>
</protein>
<name>A0A6B3N2P9_9CYAN</name>
<comment type="similarity">
    <text evidence="3">In the N-terminal section; belongs to the phytochrome family.</text>
</comment>
<dbReference type="InterPro" id="IPR005467">
    <property type="entry name" value="His_kinase_dom"/>
</dbReference>